<proteinExistence type="predicted"/>
<accession>A0A1D1UR69</accession>
<reference evidence="1 2" key="1">
    <citation type="journal article" date="2016" name="Nat. Commun.">
        <title>Extremotolerant tardigrade genome and improved radiotolerance of human cultured cells by tardigrade-unique protein.</title>
        <authorList>
            <person name="Hashimoto T."/>
            <person name="Horikawa D.D."/>
            <person name="Saito Y."/>
            <person name="Kuwahara H."/>
            <person name="Kozuka-Hata H."/>
            <person name="Shin-I T."/>
            <person name="Minakuchi Y."/>
            <person name="Ohishi K."/>
            <person name="Motoyama A."/>
            <person name="Aizu T."/>
            <person name="Enomoto A."/>
            <person name="Kondo K."/>
            <person name="Tanaka S."/>
            <person name="Hara Y."/>
            <person name="Koshikawa S."/>
            <person name="Sagara H."/>
            <person name="Miura T."/>
            <person name="Yokobori S."/>
            <person name="Miyagawa K."/>
            <person name="Suzuki Y."/>
            <person name="Kubo T."/>
            <person name="Oyama M."/>
            <person name="Kohara Y."/>
            <person name="Fujiyama A."/>
            <person name="Arakawa K."/>
            <person name="Katayama T."/>
            <person name="Toyoda A."/>
            <person name="Kunieda T."/>
        </authorList>
    </citation>
    <scope>NUCLEOTIDE SEQUENCE [LARGE SCALE GENOMIC DNA]</scope>
    <source>
        <strain evidence="1 2">YOKOZUNA-1</strain>
    </source>
</reference>
<evidence type="ECO:0000313" key="1">
    <source>
        <dbReference type="EMBL" id="GAU91951.1"/>
    </source>
</evidence>
<comment type="caution">
    <text evidence="1">The sequence shown here is derived from an EMBL/GenBank/DDBJ whole genome shotgun (WGS) entry which is preliminary data.</text>
</comment>
<name>A0A1D1UR69_RAMVA</name>
<sequence length="108" mass="12104">MHPVVVRSSFRRIPPQKTIVHHVASKQFIQQRRTLHRHRVAVAQCVNIMHHFASRTFAGPFQEGSPVTKAGYLTKLRSGQVERGSFKECRKPVGTSVEQAFVGIAATT</sequence>
<protein>
    <submittedName>
        <fullName evidence="1">Uncharacterized protein</fullName>
    </submittedName>
</protein>
<keyword evidence="2" id="KW-1185">Reference proteome</keyword>
<dbReference type="AlphaFoldDB" id="A0A1D1UR69"/>
<organism evidence="1 2">
    <name type="scientific">Ramazzottius varieornatus</name>
    <name type="common">Water bear</name>
    <name type="synonym">Tardigrade</name>
    <dbReference type="NCBI Taxonomy" id="947166"/>
    <lineage>
        <taxon>Eukaryota</taxon>
        <taxon>Metazoa</taxon>
        <taxon>Ecdysozoa</taxon>
        <taxon>Tardigrada</taxon>
        <taxon>Eutardigrada</taxon>
        <taxon>Parachela</taxon>
        <taxon>Hypsibioidea</taxon>
        <taxon>Ramazzottiidae</taxon>
        <taxon>Ramazzottius</taxon>
    </lineage>
</organism>
<evidence type="ECO:0000313" key="2">
    <source>
        <dbReference type="Proteomes" id="UP000186922"/>
    </source>
</evidence>
<dbReference type="EMBL" id="BDGG01000002">
    <property type="protein sequence ID" value="GAU91951.1"/>
    <property type="molecule type" value="Genomic_DNA"/>
</dbReference>
<dbReference type="Proteomes" id="UP000186922">
    <property type="component" value="Unassembled WGS sequence"/>
</dbReference>
<gene>
    <name evidence="1" type="primary">RvY_04107-1</name>
    <name evidence="1" type="synonym">RvY_04107.1</name>
    <name evidence="1" type="ORF">RvY_04107</name>
</gene>